<gene>
    <name evidence="1" type="ORF">RI845_08480</name>
</gene>
<organism evidence="1 2">
    <name type="scientific">Thalassotalea nanhaiensis</name>
    <dbReference type="NCBI Taxonomy" id="3065648"/>
    <lineage>
        <taxon>Bacteria</taxon>
        <taxon>Pseudomonadati</taxon>
        <taxon>Pseudomonadota</taxon>
        <taxon>Gammaproteobacteria</taxon>
        <taxon>Alteromonadales</taxon>
        <taxon>Colwelliaceae</taxon>
        <taxon>Thalassotalea</taxon>
    </lineage>
</organism>
<dbReference type="RefSeq" id="WP_348389303.1">
    <property type="nucleotide sequence ID" value="NZ_CP134146.1"/>
</dbReference>
<dbReference type="InterPro" id="IPR021376">
    <property type="entry name" value="DUF2999"/>
</dbReference>
<sequence>MNPIIQLLKDENISDQQIADVFKQLTDNPMVAMAIISQMGIAQDKLQQLMMQVMTNPQLIQDAVAELGLDMDAALQAKDKFQQQQ</sequence>
<proteinExistence type="predicted"/>
<accession>A0ABY9TN19</accession>
<keyword evidence="2" id="KW-1185">Reference proteome</keyword>
<protein>
    <submittedName>
        <fullName evidence="1">DUF2999 family protein</fullName>
    </submittedName>
</protein>
<evidence type="ECO:0000313" key="2">
    <source>
        <dbReference type="Proteomes" id="UP001248581"/>
    </source>
</evidence>
<dbReference type="Proteomes" id="UP001248581">
    <property type="component" value="Chromosome"/>
</dbReference>
<dbReference type="Pfam" id="PF11212">
    <property type="entry name" value="DUF2999"/>
    <property type="match status" value="1"/>
</dbReference>
<dbReference type="EMBL" id="CP134146">
    <property type="protein sequence ID" value="WNC70162.1"/>
    <property type="molecule type" value="Genomic_DNA"/>
</dbReference>
<name>A0ABY9TN19_9GAMM</name>
<evidence type="ECO:0000313" key="1">
    <source>
        <dbReference type="EMBL" id="WNC70162.1"/>
    </source>
</evidence>
<reference evidence="2" key="1">
    <citation type="submission" date="2023-09" db="EMBL/GenBank/DDBJ databases">
        <authorList>
            <person name="Li S."/>
            <person name="Li X."/>
            <person name="Zhang C."/>
            <person name="Zhao Z."/>
        </authorList>
    </citation>
    <scope>NUCLEOTIDE SEQUENCE [LARGE SCALE GENOMIC DNA]</scope>
    <source>
        <strain evidence="2">SQ345</strain>
    </source>
</reference>